<dbReference type="OrthoDB" id="3648615at2759"/>
<proteinExistence type="predicted"/>
<dbReference type="Gene3D" id="3.30.710.10">
    <property type="entry name" value="Potassium Channel Kv1.1, Chain A"/>
    <property type="match status" value="1"/>
</dbReference>
<keyword evidence="5" id="KW-1185">Reference proteome</keyword>
<accession>A0A6A6CKW9</accession>
<feature type="region of interest" description="Disordered" evidence="2">
    <location>
        <begin position="619"/>
        <end position="703"/>
    </location>
</feature>
<organism evidence="4 5">
    <name type="scientific">Zasmidium cellare ATCC 36951</name>
    <dbReference type="NCBI Taxonomy" id="1080233"/>
    <lineage>
        <taxon>Eukaryota</taxon>
        <taxon>Fungi</taxon>
        <taxon>Dikarya</taxon>
        <taxon>Ascomycota</taxon>
        <taxon>Pezizomycotina</taxon>
        <taxon>Dothideomycetes</taxon>
        <taxon>Dothideomycetidae</taxon>
        <taxon>Mycosphaerellales</taxon>
        <taxon>Mycosphaerellaceae</taxon>
        <taxon>Zasmidium</taxon>
    </lineage>
</organism>
<feature type="compositionally biased region" description="Basic and acidic residues" evidence="2">
    <location>
        <begin position="648"/>
        <end position="657"/>
    </location>
</feature>
<protein>
    <recommendedName>
        <fullName evidence="3">BTB domain-containing protein</fullName>
    </recommendedName>
</protein>
<feature type="compositionally biased region" description="Acidic residues" evidence="2">
    <location>
        <begin position="467"/>
        <end position="481"/>
    </location>
</feature>
<feature type="region of interest" description="Disordered" evidence="2">
    <location>
        <begin position="461"/>
        <end position="481"/>
    </location>
</feature>
<dbReference type="PANTHER" id="PTHR47843:SF2">
    <property type="entry name" value="BTB DOMAIN-CONTAINING PROTEIN"/>
    <property type="match status" value="1"/>
</dbReference>
<keyword evidence="1" id="KW-0175">Coiled coil</keyword>
<dbReference type="AlphaFoldDB" id="A0A6A6CKW9"/>
<gene>
    <name evidence="4" type="ORF">M409DRAFT_53847</name>
</gene>
<feature type="compositionally biased region" description="Basic and acidic residues" evidence="2">
    <location>
        <begin position="688"/>
        <end position="698"/>
    </location>
</feature>
<dbReference type="Pfam" id="PF00651">
    <property type="entry name" value="BTB"/>
    <property type="match status" value="1"/>
</dbReference>
<dbReference type="PROSITE" id="PS50097">
    <property type="entry name" value="BTB"/>
    <property type="match status" value="1"/>
</dbReference>
<reference evidence="4" key="1">
    <citation type="journal article" date="2020" name="Stud. Mycol.">
        <title>101 Dothideomycetes genomes: a test case for predicting lifestyles and emergence of pathogens.</title>
        <authorList>
            <person name="Haridas S."/>
            <person name="Albert R."/>
            <person name="Binder M."/>
            <person name="Bloem J."/>
            <person name="Labutti K."/>
            <person name="Salamov A."/>
            <person name="Andreopoulos B."/>
            <person name="Baker S."/>
            <person name="Barry K."/>
            <person name="Bills G."/>
            <person name="Bluhm B."/>
            <person name="Cannon C."/>
            <person name="Castanera R."/>
            <person name="Culley D."/>
            <person name="Daum C."/>
            <person name="Ezra D."/>
            <person name="Gonzalez J."/>
            <person name="Henrissat B."/>
            <person name="Kuo A."/>
            <person name="Liang C."/>
            <person name="Lipzen A."/>
            <person name="Lutzoni F."/>
            <person name="Magnuson J."/>
            <person name="Mondo S."/>
            <person name="Nolan M."/>
            <person name="Ohm R."/>
            <person name="Pangilinan J."/>
            <person name="Park H.-J."/>
            <person name="Ramirez L."/>
            <person name="Alfaro M."/>
            <person name="Sun H."/>
            <person name="Tritt A."/>
            <person name="Yoshinaga Y."/>
            <person name="Zwiers L.-H."/>
            <person name="Turgeon B."/>
            <person name="Goodwin S."/>
            <person name="Spatafora J."/>
            <person name="Crous P."/>
            <person name="Grigoriev I."/>
        </authorList>
    </citation>
    <scope>NUCLEOTIDE SEQUENCE</scope>
    <source>
        <strain evidence="4">ATCC 36951</strain>
    </source>
</reference>
<evidence type="ECO:0000259" key="3">
    <source>
        <dbReference type="PROSITE" id="PS50097"/>
    </source>
</evidence>
<dbReference type="CDD" id="cd18186">
    <property type="entry name" value="BTB_POZ_ZBTB_KLHL-like"/>
    <property type="match status" value="1"/>
</dbReference>
<name>A0A6A6CKW9_ZASCE</name>
<feature type="domain" description="BTB" evidence="3">
    <location>
        <begin position="781"/>
        <end position="852"/>
    </location>
</feature>
<dbReference type="InterPro" id="IPR000210">
    <property type="entry name" value="BTB/POZ_dom"/>
</dbReference>
<feature type="coiled-coil region" evidence="1">
    <location>
        <begin position="725"/>
        <end position="756"/>
    </location>
</feature>
<dbReference type="SUPFAM" id="SSF54695">
    <property type="entry name" value="POZ domain"/>
    <property type="match status" value="1"/>
</dbReference>
<dbReference type="PANTHER" id="PTHR47843">
    <property type="entry name" value="BTB DOMAIN-CONTAINING PROTEIN-RELATED"/>
    <property type="match status" value="1"/>
</dbReference>
<dbReference type="RefSeq" id="XP_033668786.1">
    <property type="nucleotide sequence ID" value="XM_033812486.1"/>
</dbReference>
<evidence type="ECO:0000256" key="2">
    <source>
        <dbReference type="SAM" id="MobiDB-lite"/>
    </source>
</evidence>
<dbReference type="Proteomes" id="UP000799537">
    <property type="component" value="Unassembled WGS sequence"/>
</dbReference>
<evidence type="ECO:0000256" key="1">
    <source>
        <dbReference type="SAM" id="Coils"/>
    </source>
</evidence>
<dbReference type="InterPro" id="IPR011333">
    <property type="entry name" value="SKP1/BTB/POZ_sf"/>
</dbReference>
<feature type="region of interest" description="Disordered" evidence="2">
    <location>
        <begin position="136"/>
        <end position="156"/>
    </location>
</feature>
<dbReference type="GeneID" id="54565758"/>
<evidence type="ECO:0000313" key="4">
    <source>
        <dbReference type="EMBL" id="KAF2167897.1"/>
    </source>
</evidence>
<evidence type="ECO:0000313" key="5">
    <source>
        <dbReference type="Proteomes" id="UP000799537"/>
    </source>
</evidence>
<dbReference type="EMBL" id="ML993592">
    <property type="protein sequence ID" value="KAF2167897.1"/>
    <property type="molecule type" value="Genomic_DNA"/>
</dbReference>
<sequence length="979" mass="110655">MTFEDLCPAFRAYNALNRLPQNAPPFPFASNGYPIVQPGERYCRHPTGTAGVLCGRVTHRASDLHRHLAQFHQVDPTLRPAARKGRTRTAKEVREDAEFFREIMRAEVYDDTELTYEEVRRRVRERRDRAKARREVKKGRRVAGQRGFGEGGAGEERARVVAEGDVLFTQVALGDDEGTPIDGNPGVEVGNGKFEEERRVQEIVKRRNRRNKKPLPSNFGGGVDEEGEEDEVMIVRVVERHRSGEPVLDATHAFGEETTRLEAEQDEECHGDGERIPDASLVVDVEEVESEEGLLEQHVERVDHETAVRTKGAVSGAGMELKEEVQQKTPERQDEEDWGLAAAAKFLDSFDGYSGLSDFTQKPVERNDSALSQPYEDYNRLDPDVGMPDMSIKKQSPETPAVQAIAMSPTPPNVEDGMVYRSPYFSKSTHISPEPKPKDIAKKTPFDWSPYISKKLIVSEPKHEGEDVQEQDCIDSDDDVDSSAEKDQEILELELAKSEYVLELAPLKRKEAEAELGLLEVEQRLMEARAAYVAYMHLSRLPKNAPEFEYDKNGYPVLHFGERYCRAIHPVSGVICGQGLRPPATTMLKLEYKKAARFYEELMKYETYANKRVGVAKNPSLNGLPFDEGSPDEDDDEPLKTSRRRPAIKQESDHADISVDLSEETQIDGNDNIALTSNKRHSLQPNEMDTRHESRTDDMNSVLGRGDIDRSVARGHIPNGGQNSEDEEELRLELTKAEAEEELQRVILRKIELKRKLVSFPSPQPCDMADERPAKRRRFTSDIVTIIVGTDNVETFTTHTEVLKKHSPFFKAALDKKWQEGQSLQIELAEDEVEVVEAYLGWLYDGKIDPPTSPRKAKADTTFPFMARLYVFGEKIQDTAFCNSVMDAITSILDAPEWEILMPAFESVKILYDGTAEDSPARKFFASYYQQNLGLAADAPASELHPEFARDLLSLYSLQEPTVDYTPVFPQREKWYKTG</sequence>
<feature type="compositionally biased region" description="Polar residues" evidence="2">
    <location>
        <begin position="667"/>
        <end position="687"/>
    </location>
</feature>